<dbReference type="EMBL" id="CAKKNE010000005">
    <property type="protein sequence ID" value="CAH0376168.1"/>
    <property type="molecule type" value="Genomic_DNA"/>
</dbReference>
<evidence type="ECO:0000256" key="1">
    <source>
        <dbReference type="SAM" id="Phobius"/>
    </source>
</evidence>
<dbReference type="OrthoDB" id="198611at2759"/>
<dbReference type="Proteomes" id="UP000789595">
    <property type="component" value="Unassembled WGS sequence"/>
</dbReference>
<dbReference type="AlphaFoldDB" id="A0A7S4EDT4"/>
<proteinExistence type="predicted"/>
<evidence type="ECO:0000313" key="5">
    <source>
        <dbReference type="Proteomes" id="UP000789595"/>
    </source>
</evidence>
<keyword evidence="5" id="KW-1185">Reference proteome</keyword>
<dbReference type="InterPro" id="IPR025645">
    <property type="entry name" value="DUF4349"/>
</dbReference>
<reference evidence="3" key="1">
    <citation type="submission" date="2021-01" db="EMBL/GenBank/DDBJ databases">
        <authorList>
            <person name="Corre E."/>
            <person name="Pelletier E."/>
            <person name="Niang G."/>
            <person name="Scheremetjew M."/>
            <person name="Finn R."/>
            <person name="Kale V."/>
            <person name="Holt S."/>
            <person name="Cochrane G."/>
            <person name="Meng A."/>
            <person name="Brown T."/>
            <person name="Cohen L."/>
        </authorList>
    </citation>
    <scope>NUCLEOTIDE SEQUENCE</scope>
    <source>
        <strain evidence="3">CCMP1756</strain>
    </source>
</reference>
<feature type="transmembrane region" description="Helical" evidence="1">
    <location>
        <begin position="33"/>
        <end position="53"/>
    </location>
</feature>
<sequence length="384" mass="41743">MRERIKKPCEEIAINMGASLKPSKGPLSPKQKLVGRVALGLIACYLVTAATAASSPRGNRLVYQEGDMRSFARSSRGAPAMAAAPEMMMMAEDAAMDEPQMMRTSMKSARYSRGAPGSSLGGEILDVETKPFDASSVKTMLVRTGTLRIETDADVDKVANAATSQVEAAGGFVESRQDNGGYLDGDIRRGQNVRLTLRIPVEKYASLLQDFRKSIGGLTSAKDVEETTDRVRDVTGEYVDNAARASTLEATRAQLQALMSRADLVKDVLQVQRELSSVVQQLEARKATMQRLSAQASLSTLQLTLSKRDSSRPPPPFERVWSPSKTVRRAFKKLIRRTQRLADGVIYLFVFAAPLALVALLVVVFCGVPLRARLADLADFSAGK</sequence>
<name>A0A7S4EDT4_9STRA</name>
<keyword evidence="1" id="KW-0812">Transmembrane</keyword>
<dbReference type="Pfam" id="PF14257">
    <property type="entry name" value="DUF4349"/>
    <property type="match status" value="1"/>
</dbReference>
<reference evidence="4" key="2">
    <citation type="submission" date="2021-11" db="EMBL/GenBank/DDBJ databases">
        <authorList>
            <consortium name="Genoscope - CEA"/>
            <person name="William W."/>
        </authorList>
    </citation>
    <scope>NUCLEOTIDE SEQUENCE</scope>
</reference>
<gene>
    <name evidence="3" type="ORF">PCAL00307_LOCUS21339</name>
    <name evidence="4" type="ORF">PECAL_5P07320</name>
</gene>
<accession>A0A7S4EDT4</accession>
<organism evidence="3">
    <name type="scientific">Pelagomonas calceolata</name>
    <dbReference type="NCBI Taxonomy" id="35677"/>
    <lineage>
        <taxon>Eukaryota</taxon>
        <taxon>Sar</taxon>
        <taxon>Stramenopiles</taxon>
        <taxon>Ochrophyta</taxon>
        <taxon>Pelagophyceae</taxon>
        <taxon>Pelagomonadales</taxon>
        <taxon>Pelagomonadaceae</taxon>
        <taxon>Pelagomonas</taxon>
    </lineage>
</organism>
<evidence type="ECO:0000313" key="3">
    <source>
        <dbReference type="EMBL" id="CAE0705889.1"/>
    </source>
</evidence>
<feature type="domain" description="DUF4349" evidence="2">
    <location>
        <begin position="140"/>
        <end position="364"/>
    </location>
</feature>
<protein>
    <recommendedName>
        <fullName evidence="2">DUF4349 domain-containing protein</fullName>
    </recommendedName>
</protein>
<keyword evidence="1" id="KW-0472">Membrane</keyword>
<evidence type="ECO:0000313" key="4">
    <source>
        <dbReference type="EMBL" id="CAH0376168.1"/>
    </source>
</evidence>
<keyword evidence="1" id="KW-1133">Transmembrane helix</keyword>
<feature type="transmembrane region" description="Helical" evidence="1">
    <location>
        <begin position="345"/>
        <end position="370"/>
    </location>
</feature>
<evidence type="ECO:0000259" key="2">
    <source>
        <dbReference type="Pfam" id="PF14257"/>
    </source>
</evidence>
<dbReference type="EMBL" id="HBIW01024736">
    <property type="protein sequence ID" value="CAE0705889.1"/>
    <property type="molecule type" value="Transcribed_RNA"/>
</dbReference>